<reference evidence="4" key="1">
    <citation type="journal article" date="2019" name="Int. J. Syst. Evol. Microbiol.">
        <title>The Global Catalogue of Microorganisms (GCM) 10K type strain sequencing project: providing services to taxonomists for standard genome sequencing and annotation.</title>
        <authorList>
            <consortium name="The Broad Institute Genomics Platform"/>
            <consortium name="The Broad Institute Genome Sequencing Center for Infectious Disease"/>
            <person name="Wu L."/>
            <person name="Ma J."/>
        </authorList>
    </citation>
    <scope>NUCLEOTIDE SEQUENCE [LARGE SCALE GENOMIC DNA]</scope>
    <source>
        <strain evidence="4">CCUG 62981</strain>
    </source>
</reference>
<keyword evidence="4" id="KW-1185">Reference proteome</keyword>
<organism evidence="3 4">
    <name type="scientific">Glycocaulis abyssi</name>
    <dbReference type="NCBI Taxonomy" id="1433403"/>
    <lineage>
        <taxon>Bacteria</taxon>
        <taxon>Pseudomonadati</taxon>
        <taxon>Pseudomonadota</taxon>
        <taxon>Alphaproteobacteria</taxon>
        <taxon>Maricaulales</taxon>
        <taxon>Maricaulaceae</taxon>
        <taxon>Glycocaulis</taxon>
    </lineage>
</organism>
<evidence type="ECO:0000313" key="3">
    <source>
        <dbReference type="EMBL" id="MFC4725048.1"/>
    </source>
</evidence>
<evidence type="ECO:0000313" key="4">
    <source>
        <dbReference type="Proteomes" id="UP001596024"/>
    </source>
</evidence>
<feature type="domain" description="DUF6438" evidence="2">
    <location>
        <begin position="25"/>
        <end position="125"/>
    </location>
</feature>
<comment type="caution">
    <text evidence="3">The sequence shown here is derived from an EMBL/GenBank/DDBJ whole genome shotgun (WGS) entry which is preliminary data.</text>
</comment>
<sequence length="196" mass="21183">MLAALAGLVAAGLVAQAEHQVAPALIVFTETNCYGPCPAYRFAIFPEDEYAMCGFAHVDSPGVTPGTLPEGAFAAAADLVLKSGLLNEPSIVPGIFACSRVYTDQSSMRVEAIFEDGSAREFEWYIGCYLRNGLPHPISVRAGEFRAAMHTLIGYETRVQSEATRDAVTPDDLFRTSRSEASCPIPYPVTRTLEEE</sequence>
<evidence type="ECO:0000256" key="1">
    <source>
        <dbReference type="SAM" id="SignalP"/>
    </source>
</evidence>
<dbReference type="EMBL" id="JBHSGQ010000003">
    <property type="protein sequence ID" value="MFC4725048.1"/>
    <property type="molecule type" value="Genomic_DNA"/>
</dbReference>
<proteinExistence type="predicted"/>
<dbReference type="InterPro" id="IPR045497">
    <property type="entry name" value="DUF6438"/>
</dbReference>
<protein>
    <submittedName>
        <fullName evidence="3">DUF6438 domain-containing protein</fullName>
    </submittedName>
</protein>
<feature type="chain" id="PRO_5046713538" evidence="1">
    <location>
        <begin position="18"/>
        <end position="196"/>
    </location>
</feature>
<evidence type="ECO:0000259" key="2">
    <source>
        <dbReference type="Pfam" id="PF20033"/>
    </source>
</evidence>
<keyword evidence="1" id="KW-0732">Signal</keyword>
<dbReference type="Proteomes" id="UP001596024">
    <property type="component" value="Unassembled WGS sequence"/>
</dbReference>
<accession>A0ABV9NDC9</accession>
<dbReference type="Pfam" id="PF20033">
    <property type="entry name" value="DUF6438"/>
    <property type="match status" value="1"/>
</dbReference>
<dbReference type="RefSeq" id="WP_371392301.1">
    <property type="nucleotide sequence ID" value="NZ_CP163421.1"/>
</dbReference>
<name>A0ABV9NDC9_9PROT</name>
<gene>
    <name evidence="3" type="ORF">ACFPB0_07085</name>
</gene>
<feature type="signal peptide" evidence="1">
    <location>
        <begin position="1"/>
        <end position="17"/>
    </location>
</feature>